<dbReference type="PANTHER" id="PTHR38115:SF1">
    <property type="entry name" value="LIPOCALIN-LIKE DOMAIN-CONTAINING PROTEIN"/>
    <property type="match status" value="1"/>
</dbReference>
<dbReference type="PANTHER" id="PTHR38115">
    <property type="entry name" value="LIPOCALIN-LIKE DOMAIN-CONTAINING PROTEIN"/>
    <property type="match status" value="1"/>
</dbReference>
<dbReference type="InterPro" id="IPR053037">
    <property type="entry name" value="Pericyclase_pydY-like"/>
</dbReference>
<dbReference type="InterPro" id="IPR012674">
    <property type="entry name" value="Calycin"/>
</dbReference>
<dbReference type="SUPFAM" id="SSF50814">
    <property type="entry name" value="Lipocalins"/>
    <property type="match status" value="1"/>
</dbReference>
<dbReference type="EMBL" id="JBFTWV010000102">
    <property type="protein sequence ID" value="KAL2787194.1"/>
    <property type="molecule type" value="Genomic_DNA"/>
</dbReference>
<organism evidence="1 2">
    <name type="scientific">Aspergillus keveii</name>
    <dbReference type="NCBI Taxonomy" id="714993"/>
    <lineage>
        <taxon>Eukaryota</taxon>
        <taxon>Fungi</taxon>
        <taxon>Dikarya</taxon>
        <taxon>Ascomycota</taxon>
        <taxon>Pezizomycotina</taxon>
        <taxon>Eurotiomycetes</taxon>
        <taxon>Eurotiomycetidae</taxon>
        <taxon>Eurotiales</taxon>
        <taxon>Aspergillaceae</taxon>
        <taxon>Aspergillus</taxon>
        <taxon>Aspergillus subgen. Nidulantes</taxon>
    </lineage>
</organism>
<comment type="caution">
    <text evidence="1">The sequence shown here is derived from an EMBL/GenBank/DDBJ whole genome shotgun (WGS) entry which is preliminary data.</text>
</comment>
<dbReference type="Proteomes" id="UP001610563">
    <property type="component" value="Unassembled WGS sequence"/>
</dbReference>
<protein>
    <submittedName>
        <fullName evidence="1">Uncharacterized protein</fullName>
    </submittedName>
</protein>
<gene>
    <name evidence="1" type="ORF">BJX66DRAFT_346349</name>
</gene>
<evidence type="ECO:0000313" key="1">
    <source>
        <dbReference type="EMBL" id="KAL2787194.1"/>
    </source>
</evidence>
<reference evidence="1 2" key="1">
    <citation type="submission" date="2024-07" db="EMBL/GenBank/DDBJ databases">
        <title>Section-level genome sequencing and comparative genomics of Aspergillus sections Usti and Cavernicolus.</title>
        <authorList>
            <consortium name="Lawrence Berkeley National Laboratory"/>
            <person name="Nybo J.L."/>
            <person name="Vesth T.C."/>
            <person name="Theobald S."/>
            <person name="Frisvad J.C."/>
            <person name="Larsen T.O."/>
            <person name="Kjaerboelling I."/>
            <person name="Rothschild-Mancinelli K."/>
            <person name="Lyhne E.K."/>
            <person name="Kogle M.E."/>
            <person name="Barry K."/>
            <person name="Clum A."/>
            <person name="Na H."/>
            <person name="Ledsgaard L."/>
            <person name="Lin J."/>
            <person name="Lipzen A."/>
            <person name="Kuo A."/>
            <person name="Riley R."/>
            <person name="Mondo S."/>
            <person name="Labutti K."/>
            <person name="Haridas S."/>
            <person name="Pangalinan J."/>
            <person name="Salamov A.A."/>
            <person name="Simmons B.A."/>
            <person name="Magnuson J.K."/>
            <person name="Chen J."/>
            <person name="Drula E."/>
            <person name="Henrissat B."/>
            <person name="Wiebenga A."/>
            <person name="Lubbers R.J."/>
            <person name="Gomes A.C."/>
            <person name="Makela M.R."/>
            <person name="Stajich J."/>
            <person name="Grigoriev I.V."/>
            <person name="Mortensen U.H."/>
            <person name="De Vries R.P."/>
            <person name="Baker S.E."/>
            <person name="Andersen M.R."/>
        </authorList>
    </citation>
    <scope>NUCLEOTIDE SEQUENCE [LARGE SCALE GENOMIC DNA]</scope>
    <source>
        <strain evidence="1 2">CBS 209.92</strain>
    </source>
</reference>
<dbReference type="Gene3D" id="2.40.128.20">
    <property type="match status" value="1"/>
</dbReference>
<accession>A0ABR4FVA9</accession>
<keyword evidence="2" id="KW-1185">Reference proteome</keyword>
<evidence type="ECO:0000313" key="2">
    <source>
        <dbReference type="Proteomes" id="UP001610563"/>
    </source>
</evidence>
<name>A0ABR4FVA9_9EURO</name>
<proteinExistence type="predicted"/>
<sequence length="224" mass="23808">MTVSPPATLSIRDLNGDWSIDKSKTENLDGALKLQGIGWLRRKAVSSGTITLKITQTTPETTAATASNGASTATAEPVKLMMQQGLRGIFPGVEQTRSLDWMEHDHVDAVSGAAISVQSRFVNGTRGADGKVRPELDVETAVKKGEVGEYLGAAVEVFGEHGNGDVVERAFVQDFISGGAEGWTAEQIWAVEKIGGEVRLTCKAVAAKGSAIEKAVLFYQFGEQ</sequence>